<gene>
    <name evidence="1" type="ORF">G925_03712</name>
</gene>
<dbReference type="HOGENOM" id="CLU_3396274_0_0_6"/>
<comment type="caution">
    <text evidence="1">The sequence shown here is derived from an EMBL/GenBank/DDBJ whole genome shotgun (WGS) entry which is preliminary data.</text>
</comment>
<accession>A0A0E2L0S7</accession>
<evidence type="ECO:0000313" key="2">
    <source>
        <dbReference type="Proteomes" id="UP000016035"/>
    </source>
</evidence>
<reference evidence="2" key="1">
    <citation type="submission" date="2013-07" db="EMBL/GenBank/DDBJ databases">
        <title>The genome sequence of Escherichia coli UMEA 3162-1.</title>
        <authorList>
            <consortium name="The Broad Institute Genome Sequencing Platform"/>
            <consortium name="The Broad Institute Genome Sequencing Center for Infectious Disease"/>
            <person name="Feldgarden M."/>
            <person name="Frimodt-Moller N."/>
            <person name="Leihof R.F."/>
            <person name="Rasmussen L."/>
            <person name="Young S.K."/>
            <person name="Zeng Q."/>
            <person name="Gargeya S."/>
            <person name="Abouelleil A."/>
            <person name="Alvarado L."/>
            <person name="Berlin A.M."/>
            <person name="Chapman S.B."/>
            <person name="Gainer-Dewar J."/>
            <person name="Goldberg J."/>
            <person name="Gnerre S."/>
            <person name="Griggs A."/>
            <person name="Gujja S."/>
            <person name="Hansen M."/>
            <person name="Howarth C."/>
            <person name="Imamovic A."/>
            <person name="Larimer J."/>
            <person name="McCowan C."/>
            <person name="Murphy C."/>
            <person name="Pearson M."/>
            <person name="Poon T."/>
            <person name="Priest M."/>
            <person name="Roberts A."/>
            <person name="Saif S."/>
            <person name="Shea T."/>
            <person name="Sykes S."/>
            <person name="Wortman J."/>
            <person name="Nusbaum C."/>
            <person name="Birren B."/>
        </authorList>
    </citation>
    <scope>NUCLEOTIDE SEQUENCE [LARGE SCALE GENOMIC DNA]</scope>
    <source>
        <strain evidence="2">UMEA 3162-1</strain>
    </source>
</reference>
<protein>
    <submittedName>
        <fullName evidence="1">Uncharacterized protein</fullName>
    </submittedName>
</protein>
<organism evidence="1 2">
    <name type="scientific">Escherichia coli (strain UMEA 3162-1)</name>
    <dbReference type="NCBI Taxonomy" id="1281200"/>
    <lineage>
        <taxon>Bacteria</taxon>
        <taxon>Pseudomonadati</taxon>
        <taxon>Pseudomonadota</taxon>
        <taxon>Gammaproteobacteria</taxon>
        <taxon>Enterobacterales</taxon>
        <taxon>Enterobacteriaceae</taxon>
        <taxon>Escherichia</taxon>
    </lineage>
</organism>
<dbReference type="AlphaFoldDB" id="A0A0E2L0S7"/>
<evidence type="ECO:0000313" key="1">
    <source>
        <dbReference type="EMBL" id="EQX25115.1"/>
    </source>
</evidence>
<name>A0A0E2L0S7_ECOU3</name>
<sequence>MDNFKRIVGEQAKKRIEASHILGDQIVINKM</sequence>
<dbReference type="Proteomes" id="UP000016035">
    <property type="component" value="Unassembled WGS sequence"/>
</dbReference>
<dbReference type="EMBL" id="AWBU01000023">
    <property type="protein sequence ID" value="EQX25115.1"/>
    <property type="molecule type" value="Genomic_DNA"/>
</dbReference>
<proteinExistence type="predicted"/>